<dbReference type="InterPro" id="IPR036388">
    <property type="entry name" value="WH-like_DNA-bd_sf"/>
</dbReference>
<dbReference type="Proteomes" id="UP001501074">
    <property type="component" value="Unassembled WGS sequence"/>
</dbReference>
<dbReference type="PANTHER" id="PTHR33164:SF43">
    <property type="entry name" value="HTH-TYPE TRANSCRIPTIONAL REPRESSOR YETL"/>
    <property type="match status" value="1"/>
</dbReference>
<dbReference type="InterPro" id="IPR036390">
    <property type="entry name" value="WH_DNA-bd_sf"/>
</dbReference>
<evidence type="ECO:0000259" key="1">
    <source>
        <dbReference type="SMART" id="SM00347"/>
    </source>
</evidence>
<keyword evidence="3" id="KW-1185">Reference proteome</keyword>
<dbReference type="Pfam" id="PF12802">
    <property type="entry name" value="MarR_2"/>
    <property type="match status" value="1"/>
</dbReference>
<dbReference type="Gene3D" id="1.10.10.10">
    <property type="entry name" value="Winged helix-like DNA-binding domain superfamily/Winged helix DNA-binding domain"/>
    <property type="match status" value="1"/>
</dbReference>
<dbReference type="RefSeq" id="WP_231481249.1">
    <property type="nucleotide sequence ID" value="NZ_BAAAZO010000009.1"/>
</dbReference>
<sequence>MGADREDQLFEIGDLAFAFTQQLQPFLDEVFAACTPLETTVLRVLFREPGMSARAAAAAAKLPPSNFSRALRGLEAKGFVVREPDAHDGRAVRLFPSEQARGYRDRFRDASVVAFDNQIPDTAELAVVIETLRALEQCLAAWNADRPGGRSA</sequence>
<dbReference type="InterPro" id="IPR000835">
    <property type="entry name" value="HTH_MarR-typ"/>
</dbReference>
<dbReference type="SUPFAM" id="SSF46785">
    <property type="entry name" value="Winged helix' DNA-binding domain"/>
    <property type="match status" value="1"/>
</dbReference>
<feature type="domain" description="HTH marR-type" evidence="1">
    <location>
        <begin position="29"/>
        <end position="137"/>
    </location>
</feature>
<organism evidence="2 3">
    <name type="scientific">Kineosporia mesophila</name>
    <dbReference type="NCBI Taxonomy" id="566012"/>
    <lineage>
        <taxon>Bacteria</taxon>
        <taxon>Bacillati</taxon>
        <taxon>Actinomycetota</taxon>
        <taxon>Actinomycetes</taxon>
        <taxon>Kineosporiales</taxon>
        <taxon>Kineosporiaceae</taxon>
        <taxon>Kineosporia</taxon>
    </lineage>
</organism>
<dbReference type="SMART" id="SM00347">
    <property type="entry name" value="HTH_MARR"/>
    <property type="match status" value="1"/>
</dbReference>
<dbReference type="EMBL" id="BAAAZO010000009">
    <property type="protein sequence ID" value="GAA3622911.1"/>
    <property type="molecule type" value="Genomic_DNA"/>
</dbReference>
<dbReference type="PANTHER" id="PTHR33164">
    <property type="entry name" value="TRANSCRIPTIONAL REGULATOR, MARR FAMILY"/>
    <property type="match status" value="1"/>
</dbReference>
<evidence type="ECO:0000313" key="2">
    <source>
        <dbReference type="EMBL" id="GAA3622911.1"/>
    </source>
</evidence>
<reference evidence="3" key="1">
    <citation type="journal article" date="2019" name="Int. J. Syst. Evol. Microbiol.">
        <title>The Global Catalogue of Microorganisms (GCM) 10K type strain sequencing project: providing services to taxonomists for standard genome sequencing and annotation.</title>
        <authorList>
            <consortium name="The Broad Institute Genomics Platform"/>
            <consortium name="The Broad Institute Genome Sequencing Center for Infectious Disease"/>
            <person name="Wu L."/>
            <person name="Ma J."/>
        </authorList>
    </citation>
    <scope>NUCLEOTIDE SEQUENCE [LARGE SCALE GENOMIC DNA]</scope>
    <source>
        <strain evidence="3">JCM 16902</strain>
    </source>
</reference>
<name>A0ABP7A1L3_9ACTN</name>
<dbReference type="InterPro" id="IPR039422">
    <property type="entry name" value="MarR/SlyA-like"/>
</dbReference>
<gene>
    <name evidence="2" type="ORF">GCM10022223_44880</name>
</gene>
<comment type="caution">
    <text evidence="2">The sequence shown here is derived from an EMBL/GenBank/DDBJ whole genome shotgun (WGS) entry which is preliminary data.</text>
</comment>
<evidence type="ECO:0000313" key="3">
    <source>
        <dbReference type="Proteomes" id="UP001501074"/>
    </source>
</evidence>
<protein>
    <recommendedName>
        <fullName evidence="1">HTH marR-type domain-containing protein</fullName>
    </recommendedName>
</protein>
<proteinExistence type="predicted"/>
<accession>A0ABP7A1L3</accession>